<dbReference type="GO" id="GO:0016787">
    <property type="term" value="F:hydrolase activity"/>
    <property type="evidence" value="ECO:0007669"/>
    <property type="project" value="UniProtKB-KW"/>
</dbReference>
<protein>
    <submittedName>
        <fullName evidence="5">Alpha/beta hydrolase</fullName>
    </submittedName>
</protein>
<comment type="caution">
    <text evidence="5">The sequence shown here is derived from an EMBL/GenBank/DDBJ whole genome shotgun (WGS) entry which is preliminary data.</text>
</comment>
<reference evidence="6" key="1">
    <citation type="journal article" date="2019" name="Int. J. Syst. Evol. Microbiol.">
        <title>The Global Catalogue of Microorganisms (GCM) 10K type strain sequencing project: providing services to taxonomists for standard genome sequencing and annotation.</title>
        <authorList>
            <consortium name="The Broad Institute Genomics Platform"/>
            <consortium name="The Broad Institute Genome Sequencing Center for Infectious Disease"/>
            <person name="Wu L."/>
            <person name="Ma J."/>
        </authorList>
    </citation>
    <scope>NUCLEOTIDE SEQUENCE [LARGE SCALE GENOMIC DNA]</scope>
    <source>
        <strain evidence="6">JCM 17688</strain>
    </source>
</reference>
<dbReference type="EMBL" id="BAABFR010000034">
    <property type="protein sequence ID" value="GAA4393831.1"/>
    <property type="molecule type" value="Genomic_DNA"/>
</dbReference>
<feature type="transmembrane region" description="Helical" evidence="2">
    <location>
        <begin position="108"/>
        <end position="132"/>
    </location>
</feature>
<keyword evidence="6" id="KW-1185">Reference proteome</keyword>
<keyword evidence="2" id="KW-1133">Transmembrane helix</keyword>
<gene>
    <name evidence="5" type="ORF">GCM10023147_24930</name>
</gene>
<feature type="transmembrane region" description="Helical" evidence="2">
    <location>
        <begin position="236"/>
        <end position="254"/>
    </location>
</feature>
<organism evidence="5 6">
    <name type="scientific">Tsukamurella soli</name>
    <dbReference type="NCBI Taxonomy" id="644556"/>
    <lineage>
        <taxon>Bacteria</taxon>
        <taxon>Bacillati</taxon>
        <taxon>Actinomycetota</taxon>
        <taxon>Actinomycetes</taxon>
        <taxon>Mycobacteriales</taxon>
        <taxon>Tsukamurellaceae</taxon>
        <taxon>Tsukamurella</taxon>
    </lineage>
</organism>
<feature type="transmembrane region" description="Helical" evidence="2">
    <location>
        <begin position="193"/>
        <end position="216"/>
    </location>
</feature>
<keyword evidence="2" id="KW-0472">Membrane</keyword>
<proteinExistence type="predicted"/>
<dbReference type="Proteomes" id="UP001500635">
    <property type="component" value="Unassembled WGS sequence"/>
</dbReference>
<keyword evidence="5" id="KW-0378">Hydrolase</keyword>
<dbReference type="Pfam" id="PF10081">
    <property type="entry name" value="Abhydrolase_9"/>
    <property type="match status" value="1"/>
</dbReference>
<evidence type="ECO:0000256" key="2">
    <source>
        <dbReference type="SAM" id="Phobius"/>
    </source>
</evidence>
<dbReference type="Pfam" id="PF15420">
    <property type="entry name" value="Abhydrolase_9_N"/>
    <property type="match status" value="1"/>
</dbReference>
<feature type="region of interest" description="Disordered" evidence="1">
    <location>
        <begin position="1"/>
        <end position="28"/>
    </location>
</feature>
<evidence type="ECO:0000313" key="6">
    <source>
        <dbReference type="Proteomes" id="UP001500635"/>
    </source>
</evidence>
<accession>A0ABP8JNU0</accession>
<keyword evidence="2" id="KW-0812">Transmembrane</keyword>
<evidence type="ECO:0000259" key="3">
    <source>
        <dbReference type="Pfam" id="PF10081"/>
    </source>
</evidence>
<name>A0ABP8JNU0_9ACTN</name>
<feature type="transmembrane region" description="Helical" evidence="2">
    <location>
        <begin position="152"/>
        <end position="173"/>
    </location>
</feature>
<feature type="domain" description="Alpha/beta-hydrolase catalytic" evidence="3">
    <location>
        <begin position="331"/>
        <end position="622"/>
    </location>
</feature>
<dbReference type="InterPro" id="IPR027787">
    <property type="entry name" value="Alpha/beta-hydrolase_catalytic"/>
</dbReference>
<evidence type="ECO:0000259" key="4">
    <source>
        <dbReference type="Pfam" id="PF15420"/>
    </source>
</evidence>
<dbReference type="InterPro" id="IPR027788">
    <property type="entry name" value="Alpha/beta-hydrolase_N_dom"/>
</dbReference>
<evidence type="ECO:0000256" key="1">
    <source>
        <dbReference type="SAM" id="MobiDB-lite"/>
    </source>
</evidence>
<feature type="transmembrane region" description="Helical" evidence="2">
    <location>
        <begin position="72"/>
        <end position="96"/>
    </location>
</feature>
<feature type="domain" description="Alpha/beta-hydrolase N-terminal" evidence="4">
    <location>
        <begin position="98"/>
        <end position="313"/>
    </location>
</feature>
<evidence type="ECO:0000313" key="5">
    <source>
        <dbReference type="EMBL" id="GAA4393831.1"/>
    </source>
</evidence>
<sequence>MDTEPDATPDRAVPPAPEPGTAADRVAPRKGAAQYRYVRGVVRARLRLVRALRDPDRFLQESLDELHERHPLLAWTWSLLHLDFTGLFVGGIFLELSFTVSLLPRDWFYQGFIAGINAVIGYGVGAFVKWLITDVLVRGHPVLSRPSLARWLTHLRLLILAVNLAGVTVMVLVSRRWQADIRALMGMPAEGGYWFLLIPVIAFATSALLISLFRVLRDLARYLAREADRYLRVPPGAARVLGGAVVVLLLLFVVDGLGMRGFEFTADYLASTQNNATRAGVHQPMEPERSGSPGSYAAWSGLGSEGRDFVAGGLRAAQLKRFTTAPVMEPVRVYVGLENAPTVAQRRQIMLRELQRTGALDRKYLVVIPTTGSGWVNPTAARALELMYNGDVALVAAQYSYLPSWISFVTDGELSLEAGKRLIDTVRTAVDARPPAKRPKLLVMGESLGTRAGEGAFSSLADIRSKVDGVVWIGPPAANPIHSAVTQRRDPGTPEALPTYADGLVVRFTDGVKPLTGPGSGAGRLWLHPHIVYVQHASDPVVWWSPSLLLREPDWLREPAGRDRSRAMSWYPFVTFWQVSADLANAAGVPDGHGHNYGTAVVDAFAAVMPPPGWTAADTERVRVAVMASMALDGPEK</sequence>